<dbReference type="Proteomes" id="UP000006666">
    <property type="component" value="Chromosome"/>
</dbReference>
<sequence>MGAGARVAAYLGALAVVFAGALGAGAAFVPDRVVDDWMARRGSHQHEAPPVDPDEHPHTPDSDGTP</sequence>
<dbReference type="AlphaFoldDB" id="C7NGJ6"/>
<evidence type="ECO:0000256" key="1">
    <source>
        <dbReference type="SAM" id="MobiDB-lite"/>
    </source>
</evidence>
<evidence type="ECO:0000313" key="2">
    <source>
        <dbReference type="EMBL" id="ACV06104.1"/>
    </source>
</evidence>
<dbReference type="EMBL" id="CP001686">
    <property type="protein sequence ID" value="ACV06104.1"/>
    <property type="molecule type" value="Genomic_DNA"/>
</dbReference>
<dbReference type="STRING" id="478801.Ksed_10600"/>
<accession>C7NGJ6</accession>
<proteinExistence type="predicted"/>
<gene>
    <name evidence="2" type="ordered locus">Ksed_10600</name>
</gene>
<dbReference type="KEGG" id="kse:Ksed_10600"/>
<evidence type="ECO:0000313" key="3">
    <source>
        <dbReference type="Proteomes" id="UP000006666"/>
    </source>
</evidence>
<protein>
    <submittedName>
        <fullName evidence="2">Uncharacterized protein</fullName>
    </submittedName>
</protein>
<feature type="region of interest" description="Disordered" evidence="1">
    <location>
        <begin position="39"/>
        <end position="66"/>
    </location>
</feature>
<dbReference type="RefSeq" id="WP_015779049.1">
    <property type="nucleotide sequence ID" value="NC_013169.1"/>
</dbReference>
<dbReference type="HOGENOM" id="CLU_2825502_0_0_11"/>
<name>C7NGJ6_KYTSD</name>
<organism evidence="2 3">
    <name type="scientific">Kytococcus sedentarius (strain ATCC 14392 / DSM 20547 / JCM 11482 / CCUG 33030 / NBRC 15357 / NCTC 11040 / CCM 314 / 541)</name>
    <name type="common">Micrococcus sedentarius</name>
    <dbReference type="NCBI Taxonomy" id="478801"/>
    <lineage>
        <taxon>Bacteria</taxon>
        <taxon>Bacillati</taxon>
        <taxon>Actinomycetota</taxon>
        <taxon>Actinomycetes</taxon>
        <taxon>Micrococcales</taxon>
        <taxon>Kytococcaceae</taxon>
        <taxon>Kytococcus</taxon>
    </lineage>
</organism>
<keyword evidence="3" id="KW-1185">Reference proteome</keyword>
<reference evidence="2 3" key="1">
    <citation type="journal article" date="2009" name="Stand. Genomic Sci.">
        <title>Complete genome sequence of Kytococcus sedentarius type strain (541).</title>
        <authorList>
            <person name="Sims D."/>
            <person name="Brettin T."/>
            <person name="Detter J.C."/>
            <person name="Han C."/>
            <person name="Lapidus A."/>
            <person name="Copeland A."/>
            <person name="Glavina Del Rio T."/>
            <person name="Nolan M."/>
            <person name="Chen F."/>
            <person name="Lucas S."/>
            <person name="Tice H."/>
            <person name="Cheng J.F."/>
            <person name="Bruce D."/>
            <person name="Goodwin L."/>
            <person name="Pitluck S."/>
            <person name="Ovchinnikova G."/>
            <person name="Pati A."/>
            <person name="Ivanova N."/>
            <person name="Mavrommatis K."/>
            <person name="Chen A."/>
            <person name="Palaniappan K."/>
            <person name="D'haeseleer P."/>
            <person name="Chain P."/>
            <person name="Bristow J."/>
            <person name="Eisen J.A."/>
            <person name="Markowitz V."/>
            <person name="Hugenholtz P."/>
            <person name="Schneider S."/>
            <person name="Goker M."/>
            <person name="Pukall R."/>
            <person name="Kyrpides N.C."/>
            <person name="Klenk H.P."/>
        </authorList>
    </citation>
    <scope>NUCLEOTIDE SEQUENCE [LARGE SCALE GENOMIC DNA]</scope>
    <source>
        <strain evidence="3">ATCC 14392 / DSM 20547 / JCM 11482 / CCUG 33030 / NBRC 15357 / NCTC 11040 / CCM 314 / 541</strain>
    </source>
</reference>